<sequence length="41" mass="4917">MMKSPLKLIIYIHISKKKKKKKEKTISILNKVLDKDKKKFC</sequence>
<evidence type="ECO:0000313" key="2">
    <source>
        <dbReference type="Proteomes" id="UP000006835"/>
    </source>
</evidence>
<dbReference type="AlphaFoldDB" id="E4SGW5"/>
<gene>
    <name evidence="1" type="ordered locus">Calkro_2149</name>
</gene>
<reference evidence="1 2" key="2">
    <citation type="journal article" date="2011" name="J. Bacteriol.">
        <title>Complete genome sequences for the anaerobic, extremely thermophilic plant biomass-degrading bacteria Caldicellulosiruptor hydrothermalis, Caldicellulosiruptor kristjanssonii, Caldicellulosiruptor kronotskyensis, Caldicellulosiruptor owensenis, and Caldicellulosiruptor lactoaceticus.</title>
        <authorList>
            <person name="Blumer-Schuette S.E."/>
            <person name="Ozdemir I."/>
            <person name="Mistry D."/>
            <person name="Lucas S."/>
            <person name="Lapidus A."/>
            <person name="Cheng J.F."/>
            <person name="Goodwin L.A."/>
            <person name="Pitluck S."/>
            <person name="Land M.L."/>
            <person name="Hauser L.J."/>
            <person name="Woyke T."/>
            <person name="Mikhailova N."/>
            <person name="Pati A."/>
            <person name="Kyrpides N.C."/>
            <person name="Ivanova N."/>
            <person name="Detter J.C."/>
            <person name="Walston-Davenport K."/>
            <person name="Han S."/>
            <person name="Adams M.W."/>
            <person name="Kelly R.M."/>
        </authorList>
    </citation>
    <scope>NUCLEOTIDE SEQUENCE [LARGE SCALE GENOMIC DNA]</scope>
    <source>
        <strain evidence="2">DSM 18902 / VKM B-2412 / 2002</strain>
    </source>
</reference>
<dbReference type="Proteomes" id="UP000006835">
    <property type="component" value="Chromosome"/>
</dbReference>
<organism evidence="1 2">
    <name type="scientific">Caldicellulosiruptor kronotskyensis (strain DSM 18902 / VKM B-2412 / 2002)</name>
    <dbReference type="NCBI Taxonomy" id="632348"/>
    <lineage>
        <taxon>Bacteria</taxon>
        <taxon>Bacillati</taxon>
        <taxon>Bacillota</taxon>
        <taxon>Bacillota incertae sedis</taxon>
        <taxon>Caldicellulosiruptorales</taxon>
        <taxon>Caldicellulosiruptoraceae</taxon>
        <taxon>Caldicellulosiruptor</taxon>
    </lineage>
</organism>
<reference key="1">
    <citation type="submission" date="2010-11" db="EMBL/GenBank/DDBJ databases">
        <title>Complete sequence of Caldicellulosiruptor kronotskyensis 2002.</title>
        <authorList>
            <consortium name="US DOE Joint Genome Institute"/>
            <person name="Lucas S."/>
            <person name="Copeland A."/>
            <person name="Lapidus A."/>
            <person name="Cheng J.-F."/>
            <person name="Bruce D."/>
            <person name="Goodwin L."/>
            <person name="Pitluck S."/>
            <person name="Davenport K."/>
            <person name="Detter J.C."/>
            <person name="Han C."/>
            <person name="Tapia R."/>
            <person name="Land M."/>
            <person name="Hauser L."/>
            <person name="Jeffries C."/>
            <person name="Kyrpides N."/>
            <person name="Ivanova N."/>
            <person name="Mikhailova N."/>
            <person name="Blumer-Schuette S.E."/>
            <person name="Kelly R.M."/>
            <person name="Woyke T."/>
        </authorList>
    </citation>
    <scope>NUCLEOTIDE SEQUENCE</scope>
    <source>
        <strain>2002</strain>
    </source>
</reference>
<keyword evidence="2" id="KW-1185">Reference proteome</keyword>
<dbReference type="HOGENOM" id="CLU_3267091_0_0_9"/>
<proteinExistence type="predicted"/>
<accession>E4SGW5</accession>
<protein>
    <submittedName>
        <fullName evidence="1">Uncharacterized protein</fullName>
    </submittedName>
</protein>
<name>E4SGW5_CALK2</name>
<evidence type="ECO:0000313" key="1">
    <source>
        <dbReference type="EMBL" id="ADQ46990.1"/>
    </source>
</evidence>
<dbReference type="KEGG" id="ckn:Calkro_2149"/>
<dbReference type="EMBL" id="CP002330">
    <property type="protein sequence ID" value="ADQ46990.1"/>
    <property type="molecule type" value="Genomic_DNA"/>
</dbReference>